<reference evidence="8 9" key="1">
    <citation type="submission" date="2024-10" db="EMBL/GenBank/DDBJ databases">
        <authorList>
            <person name="Riesco R."/>
        </authorList>
    </citation>
    <scope>NUCLEOTIDE SEQUENCE [LARGE SCALE GENOMIC DNA]</scope>
    <source>
        <strain evidence="8 9">NCIMB 15449</strain>
    </source>
</reference>
<feature type="region of interest" description="Disordered" evidence="5">
    <location>
        <begin position="249"/>
        <end position="276"/>
    </location>
</feature>
<sequence length="276" mass="29885">MNRIAGSIIGAVIAAAILLTGPDDWVLALCAAISMGLSALAAPKIYGLFVIGITSSTLLSASIGEVNRLAPELRLLDTLLGCTVAVVIGYVLWPGKLFATHTPLENAKRSTVTYLRAAADPKPNRLHSAHYGVGPTTTVMGYAGTSNRRCWNPIDSARRSVPNFRSHSRSRTSPTISPTWHSLLRKQVSLPLPRRSTKSRARSWHSGRTAPHIQEVPCYTLGTQMDRSSECGPPSSVCQVWSAPLDSRSSIRLLRPKERSTGSAREPYKVPAPLDR</sequence>
<dbReference type="InterPro" id="IPR049453">
    <property type="entry name" value="Memb_transporter_dom"/>
</dbReference>
<dbReference type="Pfam" id="PF13515">
    <property type="entry name" value="FUSC_2"/>
    <property type="match status" value="1"/>
</dbReference>
<accession>A0ABW7JH64</accession>
<evidence type="ECO:0000256" key="5">
    <source>
        <dbReference type="SAM" id="MobiDB-lite"/>
    </source>
</evidence>
<evidence type="ECO:0000256" key="6">
    <source>
        <dbReference type="SAM" id="Phobius"/>
    </source>
</evidence>
<dbReference type="Proteomes" id="UP001609175">
    <property type="component" value="Unassembled WGS sequence"/>
</dbReference>
<protein>
    <submittedName>
        <fullName evidence="8">FUSC family protein</fullName>
    </submittedName>
</protein>
<feature type="transmembrane region" description="Helical" evidence="6">
    <location>
        <begin position="44"/>
        <end position="63"/>
    </location>
</feature>
<gene>
    <name evidence="8" type="ORF">ACHIPZ_02255</name>
</gene>
<keyword evidence="3 6" id="KW-1133">Transmembrane helix</keyword>
<keyword evidence="2 6" id="KW-0812">Transmembrane</keyword>
<dbReference type="RefSeq" id="WP_395112540.1">
    <property type="nucleotide sequence ID" value="NZ_JBIMSO010000005.1"/>
</dbReference>
<evidence type="ECO:0000313" key="9">
    <source>
        <dbReference type="Proteomes" id="UP001609175"/>
    </source>
</evidence>
<feature type="domain" description="Integral membrane bound transporter" evidence="7">
    <location>
        <begin position="2"/>
        <end position="88"/>
    </location>
</feature>
<evidence type="ECO:0000259" key="7">
    <source>
        <dbReference type="Pfam" id="PF13515"/>
    </source>
</evidence>
<organism evidence="8 9">
    <name type="scientific">Antrihabitans spumae</name>
    <dbReference type="NCBI Taxonomy" id="3373370"/>
    <lineage>
        <taxon>Bacteria</taxon>
        <taxon>Bacillati</taxon>
        <taxon>Actinomycetota</taxon>
        <taxon>Actinomycetes</taxon>
        <taxon>Mycobacteriales</taxon>
        <taxon>Nocardiaceae</taxon>
        <taxon>Antrihabitans</taxon>
    </lineage>
</organism>
<feature type="transmembrane region" description="Helical" evidence="6">
    <location>
        <begin position="75"/>
        <end position="93"/>
    </location>
</feature>
<evidence type="ECO:0000256" key="2">
    <source>
        <dbReference type="ARBA" id="ARBA00022692"/>
    </source>
</evidence>
<evidence type="ECO:0000256" key="1">
    <source>
        <dbReference type="ARBA" id="ARBA00004141"/>
    </source>
</evidence>
<dbReference type="EMBL" id="JBIMSO010000005">
    <property type="protein sequence ID" value="MFH5207053.1"/>
    <property type="molecule type" value="Genomic_DNA"/>
</dbReference>
<evidence type="ECO:0000256" key="3">
    <source>
        <dbReference type="ARBA" id="ARBA00022989"/>
    </source>
</evidence>
<name>A0ABW7JH64_9NOCA</name>
<comment type="subcellular location">
    <subcellularLocation>
        <location evidence="1">Membrane</location>
        <topology evidence="1">Multi-pass membrane protein</topology>
    </subcellularLocation>
</comment>
<comment type="caution">
    <text evidence="8">The sequence shown here is derived from an EMBL/GenBank/DDBJ whole genome shotgun (WGS) entry which is preliminary data.</text>
</comment>
<keyword evidence="4 6" id="KW-0472">Membrane</keyword>
<evidence type="ECO:0000256" key="4">
    <source>
        <dbReference type="ARBA" id="ARBA00023136"/>
    </source>
</evidence>
<proteinExistence type="predicted"/>
<evidence type="ECO:0000313" key="8">
    <source>
        <dbReference type="EMBL" id="MFH5207053.1"/>
    </source>
</evidence>